<dbReference type="EMBL" id="LN857018">
    <property type="protein sequence ID" value="CDQ01075.1"/>
    <property type="molecule type" value="Genomic_DNA"/>
</dbReference>
<reference evidence="1" key="2">
    <citation type="submission" date="2012-12" db="EMBL/GenBank/DDBJ databases">
        <authorList>
            <consortium name="WormBase Consortium"/>
            <person name="Ghedin E."/>
            <person name="Paulini M."/>
        </authorList>
    </citation>
    <scope>NUCLEOTIDE SEQUENCE</scope>
    <source>
        <strain evidence="1">FR3</strain>
    </source>
</reference>
<evidence type="ECO:0000313" key="1">
    <source>
        <dbReference type="EMBL" id="CDQ01075.1"/>
    </source>
</evidence>
<protein>
    <submittedName>
        <fullName evidence="1">Bm1521</fullName>
    </submittedName>
</protein>
<sequence>MGQSYRYSDVTFELCPHLSFTVPKTYISLKFYLEKEHIMNEKAQLGAKCRNRWLTF</sequence>
<accession>A0A1I9G555</accession>
<proteinExistence type="predicted"/>
<dbReference type="AlphaFoldDB" id="A0A1I9G555"/>
<reference evidence="1" key="1">
    <citation type="journal article" date="2007" name="Science">
        <title>Draft genome of the filarial nematode parasite Brugia malayi.</title>
        <authorList>
            <person name="Ghedin E."/>
            <person name="Wang S."/>
            <person name="Spiro D."/>
            <person name="Caler E."/>
            <person name="Zhao Q."/>
            <person name="Crabtree J."/>
            <person name="Allen J.E."/>
            <person name="Delcher A.L."/>
            <person name="Guiliano D.B."/>
            <person name="Miranda-Saavedra D."/>
            <person name="Angiuoli S.V."/>
            <person name="Creasy T."/>
            <person name="Amedeo P."/>
            <person name="Haas B."/>
            <person name="El-Sayed N.M."/>
            <person name="Wortman J.R."/>
            <person name="Feldblyum T."/>
            <person name="Tallon L."/>
            <person name="Schatz M."/>
            <person name="Shumway M."/>
            <person name="Koo H."/>
            <person name="Salzberg S.L."/>
            <person name="Schobel S."/>
            <person name="Pertea M."/>
            <person name="Pop M."/>
            <person name="White O."/>
            <person name="Barton G.J."/>
            <person name="Carlow C.K."/>
            <person name="Crawford M.J."/>
            <person name="Daub J."/>
            <person name="Dimmic M.W."/>
            <person name="Estes C.F."/>
            <person name="Foster J.M."/>
            <person name="Ganatra M."/>
            <person name="Gregory W.F."/>
            <person name="Johnson N.M."/>
            <person name="Jin J."/>
            <person name="Komuniecki R."/>
            <person name="Korf I."/>
            <person name="Kumar S."/>
            <person name="Laney S."/>
            <person name="Li B.W."/>
            <person name="Li W."/>
            <person name="Lindblom T.H."/>
            <person name="Lustigman S."/>
            <person name="Ma D."/>
            <person name="Maina C.V."/>
            <person name="Martin D.M."/>
            <person name="McCarter J.P."/>
            <person name="McReynolds L."/>
            <person name="Mitreva M."/>
            <person name="Nutman T.B."/>
            <person name="Parkinson J."/>
            <person name="Peregrin-Alvarez J.M."/>
            <person name="Poole C."/>
            <person name="Ren Q."/>
            <person name="Saunders L."/>
            <person name="Sluder A.E."/>
            <person name="Smith K."/>
            <person name="Stanke M."/>
            <person name="Unnasch T.R."/>
            <person name="Ware J."/>
            <person name="Wei A.D."/>
            <person name="Weil G."/>
            <person name="Williams D.J."/>
            <person name="Zhang Y."/>
            <person name="Williams S.A."/>
            <person name="Fraser-Liggett C."/>
            <person name="Slatko B."/>
            <person name="Blaxter M.L."/>
            <person name="Scott A.L."/>
        </authorList>
    </citation>
    <scope>NUCLEOTIDE SEQUENCE</scope>
    <source>
        <strain evidence="1">FR3</strain>
    </source>
</reference>
<name>A0A1I9G555_BRUMA</name>
<gene>
    <name evidence="1" type="primary">Bm1521</name>
    <name evidence="1" type="ORF">BM_Bm1521</name>
</gene>
<organism evidence="1">
    <name type="scientific">Brugia malayi</name>
    <name type="common">Filarial nematode worm</name>
    <dbReference type="NCBI Taxonomy" id="6279"/>
    <lineage>
        <taxon>Eukaryota</taxon>
        <taxon>Metazoa</taxon>
        <taxon>Ecdysozoa</taxon>
        <taxon>Nematoda</taxon>
        <taxon>Chromadorea</taxon>
        <taxon>Rhabditida</taxon>
        <taxon>Spirurina</taxon>
        <taxon>Spiruromorpha</taxon>
        <taxon>Filarioidea</taxon>
        <taxon>Onchocercidae</taxon>
        <taxon>Brugia</taxon>
    </lineage>
</organism>